<feature type="compositionally biased region" description="Low complexity" evidence="1">
    <location>
        <begin position="25"/>
        <end position="38"/>
    </location>
</feature>
<dbReference type="AlphaFoldDB" id="A0A194QEP9"/>
<keyword evidence="4" id="KW-1185">Reference proteome</keyword>
<gene>
    <name evidence="3" type="ORF">RR46_05150</name>
</gene>
<evidence type="ECO:0000313" key="4">
    <source>
        <dbReference type="Proteomes" id="UP000053268"/>
    </source>
</evidence>
<protein>
    <submittedName>
        <fullName evidence="3">Uncharacterized protein</fullName>
    </submittedName>
</protein>
<feature type="signal peptide" evidence="2">
    <location>
        <begin position="1"/>
        <end position="21"/>
    </location>
</feature>
<reference evidence="3 4" key="1">
    <citation type="journal article" date="2015" name="Nat. Commun.">
        <title>Outbred genome sequencing and CRISPR/Cas9 gene editing in butterflies.</title>
        <authorList>
            <person name="Li X."/>
            <person name="Fan D."/>
            <person name="Zhang W."/>
            <person name="Liu G."/>
            <person name="Zhang L."/>
            <person name="Zhao L."/>
            <person name="Fang X."/>
            <person name="Chen L."/>
            <person name="Dong Y."/>
            <person name="Chen Y."/>
            <person name="Ding Y."/>
            <person name="Zhao R."/>
            <person name="Feng M."/>
            <person name="Zhu Y."/>
            <person name="Feng Y."/>
            <person name="Jiang X."/>
            <person name="Zhu D."/>
            <person name="Xiang H."/>
            <person name="Feng X."/>
            <person name="Li S."/>
            <person name="Wang J."/>
            <person name="Zhang G."/>
            <person name="Kronforst M.R."/>
            <person name="Wang W."/>
        </authorList>
    </citation>
    <scope>NUCLEOTIDE SEQUENCE [LARGE SCALE GENOMIC DNA]</scope>
    <source>
        <strain evidence="3">Ya'a_city_454_Px</strain>
        <tissue evidence="3">Whole body</tissue>
    </source>
</reference>
<accession>A0A194QEP9</accession>
<sequence length="109" mass="11332">MARLTLLLIVLLSVAFVIVSGGNNTNSSTTPATPKAPNAKPPSIPGAGTVTKLIEAAEEIPKAIVNTCVDAIASFLKMLVDIPLALVEAFRDGAEGIEKIVLGSLRTFF</sequence>
<evidence type="ECO:0000256" key="1">
    <source>
        <dbReference type="SAM" id="MobiDB-lite"/>
    </source>
</evidence>
<name>A0A194QEP9_PAPXU</name>
<keyword evidence="2" id="KW-0732">Signal</keyword>
<evidence type="ECO:0000313" key="3">
    <source>
        <dbReference type="EMBL" id="KPJ01941.1"/>
    </source>
</evidence>
<evidence type="ECO:0000256" key="2">
    <source>
        <dbReference type="SAM" id="SignalP"/>
    </source>
</evidence>
<feature type="chain" id="PRO_5008264297" evidence="2">
    <location>
        <begin position="22"/>
        <end position="109"/>
    </location>
</feature>
<feature type="region of interest" description="Disordered" evidence="1">
    <location>
        <begin position="25"/>
        <end position="44"/>
    </location>
</feature>
<dbReference type="Proteomes" id="UP000053268">
    <property type="component" value="Unassembled WGS sequence"/>
</dbReference>
<proteinExistence type="predicted"/>
<organism evidence="3 4">
    <name type="scientific">Papilio xuthus</name>
    <name type="common">Asian swallowtail butterfly</name>
    <dbReference type="NCBI Taxonomy" id="66420"/>
    <lineage>
        <taxon>Eukaryota</taxon>
        <taxon>Metazoa</taxon>
        <taxon>Ecdysozoa</taxon>
        <taxon>Arthropoda</taxon>
        <taxon>Hexapoda</taxon>
        <taxon>Insecta</taxon>
        <taxon>Pterygota</taxon>
        <taxon>Neoptera</taxon>
        <taxon>Endopterygota</taxon>
        <taxon>Lepidoptera</taxon>
        <taxon>Glossata</taxon>
        <taxon>Ditrysia</taxon>
        <taxon>Papilionoidea</taxon>
        <taxon>Papilionidae</taxon>
        <taxon>Papilioninae</taxon>
        <taxon>Papilio</taxon>
    </lineage>
</organism>
<dbReference type="EMBL" id="KQ459299">
    <property type="protein sequence ID" value="KPJ01941.1"/>
    <property type="molecule type" value="Genomic_DNA"/>
</dbReference>